<evidence type="ECO:0000313" key="1">
    <source>
        <dbReference type="EMBL" id="CEG59292.1"/>
    </source>
</evidence>
<dbReference type="HOGENOM" id="CLU_2666599_0_0_6"/>
<organism evidence="1 2">
    <name type="scientific">Legionella fallonii LLAP-10</name>
    <dbReference type="NCBI Taxonomy" id="1212491"/>
    <lineage>
        <taxon>Bacteria</taxon>
        <taxon>Pseudomonadati</taxon>
        <taxon>Pseudomonadota</taxon>
        <taxon>Gammaproteobacteria</taxon>
        <taxon>Legionellales</taxon>
        <taxon>Legionellaceae</taxon>
        <taxon>Legionella</taxon>
    </lineage>
</organism>
<accession>A0A098GBD4</accession>
<protein>
    <submittedName>
        <fullName evidence="1">Uncharacterized protein</fullName>
    </submittedName>
</protein>
<proteinExistence type="predicted"/>
<evidence type="ECO:0000313" key="2">
    <source>
        <dbReference type="Proteomes" id="UP000032430"/>
    </source>
</evidence>
<keyword evidence="1" id="KW-0614">Plasmid</keyword>
<geneLocation type="plasmid" evidence="2">
    <name>LLAP10_pA</name>
</geneLocation>
<dbReference type="EMBL" id="LN614828">
    <property type="protein sequence ID" value="CEG59292.1"/>
    <property type="molecule type" value="Genomic_DNA"/>
</dbReference>
<reference evidence="2" key="1">
    <citation type="submission" date="2014-09" db="EMBL/GenBank/DDBJ databases">
        <authorList>
            <person name="Gomez-Valero L."/>
        </authorList>
    </citation>
    <scope>NUCLEOTIDE SEQUENCE [LARGE SCALE GENOMIC DNA]</scope>
    <source>
        <strain evidence="2">ATCC700992</strain>
        <plasmid evidence="2">LLAP10_pA</plasmid>
    </source>
</reference>
<name>A0A098GBD4_9GAMM</name>
<sequence>MTKIDSSFMKKNVGNKIYTLYGGVSRLTNDSILNRTKFMIDTGCESNLTSLLLSENSSASLDNDKNSMPRKEFKE</sequence>
<keyword evidence="2" id="KW-1185">Reference proteome</keyword>
<dbReference type="Proteomes" id="UP000032430">
    <property type="component" value="Plasmid II"/>
</dbReference>
<dbReference type="AlphaFoldDB" id="A0A098GBD4"/>
<dbReference type="RefSeq" id="WP_045097872.1">
    <property type="nucleotide sequence ID" value="NZ_LN614828.1"/>
</dbReference>
<dbReference type="KEGG" id="lfa:LFA_pA0194"/>
<dbReference type="OrthoDB" id="9941618at2"/>
<gene>
    <name evidence="1" type="ORF">LFA_pA0194</name>
</gene>